<keyword evidence="1" id="KW-1133">Transmembrane helix</keyword>
<protein>
    <submittedName>
        <fullName evidence="2">Uncharacterized protein</fullName>
    </submittedName>
</protein>
<keyword evidence="1" id="KW-0812">Transmembrane</keyword>
<name>A0A2S3WG30_PSEPU</name>
<proteinExistence type="predicted"/>
<organism evidence="2 3">
    <name type="scientific">Pseudomonas putida</name>
    <name type="common">Arthrobacter siderocapsulatus</name>
    <dbReference type="NCBI Taxonomy" id="303"/>
    <lineage>
        <taxon>Bacteria</taxon>
        <taxon>Pseudomonadati</taxon>
        <taxon>Pseudomonadota</taxon>
        <taxon>Gammaproteobacteria</taxon>
        <taxon>Pseudomonadales</taxon>
        <taxon>Pseudomonadaceae</taxon>
        <taxon>Pseudomonas</taxon>
    </lineage>
</organism>
<evidence type="ECO:0000313" key="3">
    <source>
        <dbReference type="Proteomes" id="UP000237194"/>
    </source>
</evidence>
<feature type="transmembrane region" description="Helical" evidence="1">
    <location>
        <begin position="14"/>
        <end position="36"/>
    </location>
</feature>
<keyword evidence="1" id="KW-0472">Membrane</keyword>
<dbReference type="EMBL" id="MIND01000018">
    <property type="protein sequence ID" value="POF89608.1"/>
    <property type="molecule type" value="Genomic_DNA"/>
</dbReference>
<evidence type="ECO:0000313" key="2">
    <source>
        <dbReference type="EMBL" id="POF89608.1"/>
    </source>
</evidence>
<reference evidence="2 3" key="1">
    <citation type="submission" date="2016-08" db="EMBL/GenBank/DDBJ databases">
        <authorList>
            <person name="Seilhamer J.J."/>
        </authorList>
    </citation>
    <scope>NUCLEOTIDE SEQUENCE [LARGE SCALE GENOMIC DNA]</scope>
    <source>
        <strain evidence="2 3">KT-27</strain>
    </source>
</reference>
<accession>A0A2S3WG30</accession>
<sequence length="77" mass="8711">MIALVSAWPTEVKLLLYLVPMILMCVGLALRFLMILGRDLEDMERIVSGNRRLASVARKDNSTLKDNGFLLQGFLRC</sequence>
<gene>
    <name evidence="2" type="ORF">BGP80_17215</name>
</gene>
<dbReference type="AlphaFoldDB" id="A0A2S3WG30"/>
<evidence type="ECO:0000256" key="1">
    <source>
        <dbReference type="SAM" id="Phobius"/>
    </source>
</evidence>
<dbReference type="Proteomes" id="UP000237194">
    <property type="component" value="Unassembled WGS sequence"/>
</dbReference>
<reference evidence="2 3" key="2">
    <citation type="submission" date="2018-03" db="EMBL/GenBank/DDBJ databases">
        <title>Draft genome of Pseudomonas putida strain KT-27.</title>
        <authorList>
            <person name="Yoshizawa S."/>
            <person name="Khan N.H."/>
            <person name="Nishimura M."/>
            <person name="Chiura H.X."/>
            <person name="Ogura Y."/>
            <person name="Hayashi T."/>
            <person name="Kogure K."/>
        </authorList>
    </citation>
    <scope>NUCLEOTIDE SEQUENCE [LARGE SCALE GENOMIC DNA]</scope>
    <source>
        <strain evidence="2 3">KT-27</strain>
    </source>
</reference>
<comment type="caution">
    <text evidence="2">The sequence shown here is derived from an EMBL/GenBank/DDBJ whole genome shotgun (WGS) entry which is preliminary data.</text>
</comment>